<feature type="region of interest" description="Disordered" evidence="2">
    <location>
        <begin position="519"/>
        <end position="554"/>
    </location>
</feature>
<dbReference type="InterPro" id="IPR011989">
    <property type="entry name" value="ARM-like"/>
</dbReference>
<dbReference type="GO" id="GO:0038203">
    <property type="term" value="P:TORC2 signaling"/>
    <property type="evidence" value="ECO:0007669"/>
    <property type="project" value="TreeGrafter"/>
</dbReference>
<dbReference type="GO" id="GO:0043539">
    <property type="term" value="F:protein serine/threonine kinase activator activity"/>
    <property type="evidence" value="ECO:0007669"/>
    <property type="project" value="TreeGrafter"/>
</dbReference>
<dbReference type="EnsemblMetazoa" id="LLOJ002471-RA">
    <property type="protein sequence ID" value="LLOJ002471-PA"/>
    <property type="gene ID" value="LLOJ002471"/>
</dbReference>
<dbReference type="Pfam" id="PF14664">
    <property type="entry name" value="RICTOR_N"/>
    <property type="match status" value="1"/>
</dbReference>
<dbReference type="InterPro" id="IPR029451">
    <property type="entry name" value="RICTOR_M"/>
</dbReference>
<sequence length="1948" mass="219194">MAISSWMLRNRSMRSKGRPPEDCYKLNISKTDAENAFDIYQGLSFRGTSEHKRLNFLNALVQLLDQVREPQNLGFSVEDFLYCISPNLVHHFTQVRAAALRVVRHLLSHPKDVFNDLQLSYLVCRSLDIVLKNEVERIQALKLIRRMLILAPHLISPVIVRCLVSLGESGSEDGDRMLRSCLAVLCEFGVLNPILLIVCGGVSAITRNVLECHSPRIAESLCGVLLHLLEWPHTRNIAGVRLECLAAPYCDFTYRLGIMDKNKDARDLRFTCSRLALLSVLRSWAGTIEFCDPSKPSGLKAIVDVLYLNQLEVRKAILDLLYELLELPQPVWTDEYSVALAVVDPADFQDNWRLSEGFVAMEGRSVLPTLANRVPNPCEIHLALLLYCFLETGLLDALVEVIVSSDTFISVRATVLLGRLLHLMHTLLPADICSTSPSLPTLIAHAAQGNHQATAAVAALQDLHQIMKNRPASCSLFLDSIIQSGSIVHTKLFKREISSIPDNPTLLLTSRFAGTLERRRHDSVGSSSTSGAGDLGGDGSVNGSGSGSTKMGTIRKSGSFKRSKLLHLFDSSKEVSDRLLKDSNVLLNKDGNVWDWDIIVAILKSDSLLKMDDNQCRFIRRLVHYFKPSNNRFSHQDLGHGRHIPGTVLAGVELVDWLLRCQDGGTQQQQNKVHKYSMESLRHLTDLFADINSHLQAISTSRSAHDCLFSPQHMISTMCQQYFLFIGRMCRSDHGIIILKNTDIFNQLTHLVTTTNHVCYIKLVVSGLDYSRDPLPRQILEKALTESVNRSGRLYATQFLLVLMRAKIPNFEMWGLPMLVNQTKDPEQSVLNAALEILEEASSLGDAGKLVKVRFYSTIKGLNHINANIVEQTKHWANSYNKRYVLLVEADIHASLTLHTKNEDGTYSRRSCSTRPTIVPSNVLPHLYGQLVQTSAGMGILQKHGNLPKLIETLSQSTCTDEMESLAMKAALWALGHASTSVEGVEYLNDPISRVYEKIIFLAKHCEVYSVRATALNVLGLIGSTNAGANILFKLDWMCVRHDRNTIWPVCEPEDWLSKHLTPMRHQIGDMPPYNYRGIEENVVDFGTTETSFYFDEANENKLKFDEFYVVDNSIQCTEVTDDGTPMPKSKSRTLPESVATRMGAKHARSLSESKTSDGLSLMTATNRTRFNSGTDSNTSGVSSCDSIIGKNIISDLHQTLSPIPSTSNLLDIRKPSEKRLRKISLTGVPIRENTISPQDLEGYAKLRSLRRHQRPMLSESAADELAEMMEDVILRTNKLDLSDQQRSLKVRSLDRQGFQLTPSSSFKNDELSSPKSVSSSLKLMSSNDSKGPCYSGICLPRNILDLFPKRNINTTYVSRCMQDMEVGEMNNLMVLKQQFLVDGIGGGGEGDESSVSSLSDISTNSKRSKWAGKHNRSNCLHCCRSKINRLHPRTDSDINIHRRKSQQNSLQQLSDISFHSPESVLSEESMPDRITANILRYVQRMANPVWSKHSKMSLLELKQKHPYSFQDICLYSEICKAMGRNTYRQNARRFLQELFLDLDYDSFYSEASEIIQRREREMSDGESSTKGIRLELEIVEPLPQTENQRQGVDEVEGVEPTMGNAMNWTVYETSVENLVDSQAKSTKSRHSICLPRNILDLFPKRNINTTYVSRCMQDMEVGEMNNLMVLKQQFLVDGIGGGGEGDESSVSSLSDISTNSKRSKWAGKHNRSNCLHCCRSKINRLHPRTDSDINIHRRKSQQNSLQQLSDISFHSPESVLSEESMPDRITANILRYVQRMANPVWSKHSKMSLLELKQKHPYSFQDICLYSEICKAMGRNTYRQNARRFLQELFLDLDYDSFYSEASEIIQRREREMSDGESSTKGIRLELEIVEPLPQTENQRQGVDEVEGVEPTMGNAMNWTSGFQKANKLGLKSPPLASVYETSVENLVDSQAKSTKSRHSRLP</sequence>
<dbReference type="SMART" id="SM01310">
    <property type="entry name" value="RICTOR_V"/>
    <property type="match status" value="1"/>
</dbReference>
<evidence type="ECO:0000313" key="7">
    <source>
        <dbReference type="Proteomes" id="UP000092461"/>
    </source>
</evidence>
<protein>
    <recommendedName>
        <fullName evidence="8">Rapamycin-insensitive companion of mTOR</fullName>
    </recommendedName>
</protein>
<feature type="domain" description="Rapamycin-insensitive companion of mTOR" evidence="5">
    <location>
        <begin position="965"/>
        <end position="1039"/>
    </location>
</feature>
<dbReference type="GO" id="GO:0031932">
    <property type="term" value="C:TORC2 complex"/>
    <property type="evidence" value="ECO:0007669"/>
    <property type="project" value="InterPro"/>
</dbReference>
<keyword evidence="7" id="KW-1185">Reference proteome</keyword>
<evidence type="ECO:0000259" key="4">
    <source>
        <dbReference type="SMART" id="SM01308"/>
    </source>
</evidence>
<proteinExistence type="inferred from homology"/>
<dbReference type="InterPro" id="IPR028268">
    <property type="entry name" value="Pianissimo_fam"/>
</dbReference>
<name>A0A1B0CDQ1_LUTLO</name>
<dbReference type="SMART" id="SM01308">
    <property type="entry name" value="RICTOR_N"/>
    <property type="match status" value="1"/>
</dbReference>
<feature type="domain" description="Rapamycin-insensitive companion of mTOR middle" evidence="3">
    <location>
        <begin position="571"/>
        <end position="806"/>
    </location>
</feature>
<evidence type="ECO:0000256" key="2">
    <source>
        <dbReference type="SAM" id="MobiDB-lite"/>
    </source>
</evidence>
<dbReference type="InterPro" id="IPR029453">
    <property type="entry name" value="Rictor_IV"/>
</dbReference>
<dbReference type="Pfam" id="PF14668">
    <property type="entry name" value="RICTOR_V"/>
    <property type="match status" value="1"/>
</dbReference>
<dbReference type="Pfam" id="PF14666">
    <property type="entry name" value="RICTOR_M"/>
    <property type="match status" value="1"/>
</dbReference>
<dbReference type="GO" id="GO:0051897">
    <property type="term" value="P:positive regulation of phosphatidylinositol 3-kinase/protein kinase B signal transduction"/>
    <property type="evidence" value="ECO:0007669"/>
    <property type="project" value="TreeGrafter"/>
</dbReference>
<feature type="domain" description="Rapamycin-insensitive companion of mTOR N-terminal" evidence="4">
    <location>
        <begin position="54"/>
        <end position="429"/>
    </location>
</feature>
<dbReference type="PANTHER" id="PTHR13298">
    <property type="entry name" value="CYTOSOLIC REGULATOR PIANISSIMO"/>
    <property type="match status" value="1"/>
</dbReference>
<evidence type="ECO:0000313" key="6">
    <source>
        <dbReference type="EnsemblMetazoa" id="LLOJ002471-PA"/>
    </source>
</evidence>
<dbReference type="PANTHER" id="PTHR13298:SF11">
    <property type="entry name" value="RAPAMYCIN-INSENSITIVE COMPANION OF MTOR"/>
    <property type="match status" value="1"/>
</dbReference>
<feature type="compositionally biased region" description="Gly residues" evidence="2">
    <location>
        <begin position="533"/>
        <end position="546"/>
    </location>
</feature>
<dbReference type="InterPro" id="IPR029452">
    <property type="entry name" value="RICTOR_V"/>
</dbReference>
<evidence type="ECO:0000259" key="5">
    <source>
        <dbReference type="SMART" id="SM01310"/>
    </source>
</evidence>
<reference evidence="6" key="1">
    <citation type="submission" date="2020-05" db="UniProtKB">
        <authorList>
            <consortium name="EnsemblMetazoa"/>
        </authorList>
    </citation>
    <scope>IDENTIFICATION</scope>
    <source>
        <strain evidence="6">Jacobina</strain>
    </source>
</reference>
<dbReference type="InterPro" id="IPR016024">
    <property type="entry name" value="ARM-type_fold"/>
</dbReference>
<dbReference type="SUPFAM" id="SSF48371">
    <property type="entry name" value="ARM repeat"/>
    <property type="match status" value="1"/>
</dbReference>
<dbReference type="SMART" id="SM01307">
    <property type="entry name" value="RICTOR_M"/>
    <property type="match status" value="1"/>
</dbReference>
<dbReference type="Gene3D" id="1.25.10.10">
    <property type="entry name" value="Leucine-rich Repeat Variant"/>
    <property type="match status" value="1"/>
</dbReference>
<feature type="region of interest" description="Disordered" evidence="2">
    <location>
        <begin position="1"/>
        <end position="20"/>
    </location>
</feature>
<dbReference type="Pfam" id="PF14663">
    <property type="entry name" value="RasGEF_N_2"/>
    <property type="match status" value="1"/>
</dbReference>
<evidence type="ECO:0000256" key="1">
    <source>
        <dbReference type="ARBA" id="ARBA00008878"/>
    </source>
</evidence>
<dbReference type="SMART" id="SM01303">
    <property type="entry name" value="RasGEF_N_2"/>
    <property type="match status" value="1"/>
</dbReference>
<feature type="region of interest" description="Disordered" evidence="2">
    <location>
        <begin position="1120"/>
        <end position="1159"/>
    </location>
</feature>
<accession>A0A1B0CDQ1</accession>
<dbReference type="VEuPathDB" id="VectorBase:LLONM1_005546"/>
<dbReference type="EMBL" id="AJWK01008126">
    <property type="status" value="NOT_ANNOTATED_CDS"/>
    <property type="molecule type" value="Genomic_DNA"/>
</dbReference>
<dbReference type="Proteomes" id="UP000092461">
    <property type="component" value="Unassembled WGS sequence"/>
</dbReference>
<evidence type="ECO:0008006" key="8">
    <source>
        <dbReference type="Google" id="ProtNLM"/>
    </source>
</evidence>
<organism evidence="6 7">
    <name type="scientific">Lutzomyia longipalpis</name>
    <name type="common">Sand fly</name>
    <dbReference type="NCBI Taxonomy" id="7200"/>
    <lineage>
        <taxon>Eukaryota</taxon>
        <taxon>Metazoa</taxon>
        <taxon>Ecdysozoa</taxon>
        <taxon>Arthropoda</taxon>
        <taxon>Hexapoda</taxon>
        <taxon>Insecta</taxon>
        <taxon>Pterygota</taxon>
        <taxon>Neoptera</taxon>
        <taxon>Endopterygota</taxon>
        <taxon>Diptera</taxon>
        <taxon>Nematocera</taxon>
        <taxon>Psychodoidea</taxon>
        <taxon>Psychodidae</taxon>
        <taxon>Lutzomyia</taxon>
        <taxon>Lutzomyia</taxon>
    </lineage>
</organism>
<dbReference type="VEuPathDB" id="VectorBase:LLOJ002471"/>
<evidence type="ECO:0000259" key="3">
    <source>
        <dbReference type="SMART" id="SM01307"/>
    </source>
</evidence>
<comment type="similarity">
    <text evidence="1">Belongs to the RICTOR family.</text>
</comment>
<dbReference type="EMBL" id="AJWK01008125">
    <property type="status" value="NOT_ANNOTATED_CDS"/>
    <property type="molecule type" value="Genomic_DNA"/>
</dbReference>
<dbReference type="InterPro" id="IPR028267">
    <property type="entry name" value="Pianissimo_N"/>
</dbReference>